<reference evidence="3 4" key="1">
    <citation type="submission" date="2020-04" db="EMBL/GenBank/DDBJ databases">
        <title>Perkinsus olseni comparative genomics.</title>
        <authorList>
            <person name="Bogema D.R."/>
        </authorList>
    </citation>
    <scope>NUCLEOTIDE SEQUENCE [LARGE SCALE GENOMIC DNA]</scope>
    <source>
        <strain evidence="3">00978-12</strain>
    </source>
</reference>
<comment type="caution">
    <text evidence="3">The sequence shown here is derived from an EMBL/GenBank/DDBJ whole genome shotgun (WGS) entry which is preliminary data.</text>
</comment>
<dbReference type="GO" id="GO:0016788">
    <property type="term" value="F:hydrolase activity, acting on ester bonds"/>
    <property type="evidence" value="ECO:0007669"/>
    <property type="project" value="InterPro"/>
</dbReference>
<evidence type="ECO:0000256" key="1">
    <source>
        <dbReference type="ARBA" id="ARBA00022801"/>
    </source>
</evidence>
<evidence type="ECO:0000256" key="2">
    <source>
        <dbReference type="SAM" id="MobiDB-lite"/>
    </source>
</evidence>
<dbReference type="InterPro" id="IPR018228">
    <property type="entry name" value="DNase_TatD-rel_CS"/>
</dbReference>
<evidence type="ECO:0000313" key="4">
    <source>
        <dbReference type="Proteomes" id="UP000541610"/>
    </source>
</evidence>
<feature type="region of interest" description="Disordered" evidence="2">
    <location>
        <begin position="1"/>
        <end position="59"/>
    </location>
</feature>
<dbReference type="OrthoDB" id="6079689at2759"/>
<feature type="compositionally biased region" description="Low complexity" evidence="2">
    <location>
        <begin position="1"/>
        <end position="20"/>
    </location>
</feature>
<dbReference type="PANTHER" id="PTHR46363:SF1">
    <property type="entry name" value="DEOXYRIBONUCLEASE TATDN2-RELATED"/>
    <property type="match status" value="1"/>
</dbReference>
<keyword evidence="1" id="KW-0378">Hydrolase</keyword>
<gene>
    <name evidence="3" type="primary">TATDN2</name>
    <name evidence="3" type="ORF">FOZ60_003243</name>
</gene>
<dbReference type="AlphaFoldDB" id="A0A7J6NWS3"/>
<dbReference type="Pfam" id="PF01026">
    <property type="entry name" value="TatD_DNase"/>
    <property type="match status" value="1"/>
</dbReference>
<feature type="compositionally biased region" description="Basic residues" evidence="2">
    <location>
        <begin position="33"/>
        <end position="55"/>
    </location>
</feature>
<sequence length="378" mass="41642">MPYNDSYGGVSSHSGSGWAGKHSMGGSGQCNGKKGKGGKGKGKGKGKRGPPRRPMRSGDVRYNQSFQNECNVNSDIVVPPPPETQIFWDAHCHLDWIMLKSHMGRAINRNKIAVRMDLRLPLLDTFASDNFGESFGGCVIAGFGLSTVHSTVEILEFSETANFLKDKVFGAFGCHPHCCEEYSEEFEQAIVDATSHPRAVALGECGLDYFGGGGNVAKDVQRRVFATQLDLQPVKDGMPVVLHLRCAEADSFNIMKQHLPRDHPIHVHCFSDSPRFLRAIATDFPNAYFGYAGVVSFVNNRDLQESVRITPLDRLVLETDGPYLAPEPFRGNVAHCGMIPVVAHHIARIKGINDVDGMIIKCTENTKKLYRIDDILRN</sequence>
<dbReference type="PROSITE" id="PS01091">
    <property type="entry name" value="TATD_3"/>
    <property type="match status" value="1"/>
</dbReference>
<proteinExistence type="predicted"/>
<dbReference type="Gene3D" id="3.20.20.140">
    <property type="entry name" value="Metal-dependent hydrolases"/>
    <property type="match status" value="1"/>
</dbReference>
<name>A0A7J6NWS3_PEROL</name>
<dbReference type="CDD" id="cd01310">
    <property type="entry name" value="TatD_DNAse"/>
    <property type="match status" value="1"/>
</dbReference>
<dbReference type="SUPFAM" id="SSF51556">
    <property type="entry name" value="Metallo-dependent hydrolases"/>
    <property type="match status" value="1"/>
</dbReference>
<organism evidence="3 4">
    <name type="scientific">Perkinsus olseni</name>
    <name type="common">Perkinsus atlanticus</name>
    <dbReference type="NCBI Taxonomy" id="32597"/>
    <lineage>
        <taxon>Eukaryota</taxon>
        <taxon>Sar</taxon>
        <taxon>Alveolata</taxon>
        <taxon>Perkinsozoa</taxon>
        <taxon>Perkinsea</taxon>
        <taxon>Perkinsida</taxon>
        <taxon>Perkinsidae</taxon>
        <taxon>Perkinsus</taxon>
    </lineage>
</organism>
<dbReference type="InterPro" id="IPR001130">
    <property type="entry name" value="TatD-like"/>
</dbReference>
<dbReference type="PANTHER" id="PTHR46363">
    <property type="entry name" value="DEOXYRIBONUCLEASE TATDN2-RELATED"/>
    <property type="match status" value="1"/>
</dbReference>
<evidence type="ECO:0000313" key="3">
    <source>
        <dbReference type="EMBL" id="KAF4688020.1"/>
    </source>
</evidence>
<dbReference type="EMBL" id="JABANP010000165">
    <property type="protein sequence ID" value="KAF4688020.1"/>
    <property type="molecule type" value="Genomic_DNA"/>
</dbReference>
<accession>A0A7J6NWS3</accession>
<protein>
    <submittedName>
        <fullName evidence="3">TatD DNase domain containing</fullName>
    </submittedName>
</protein>
<dbReference type="Proteomes" id="UP000541610">
    <property type="component" value="Unassembled WGS sequence"/>
</dbReference>
<dbReference type="InterPro" id="IPR032466">
    <property type="entry name" value="Metal_Hydrolase"/>
</dbReference>